<keyword evidence="3 12" id="KW-0378">Hydrolase</keyword>
<evidence type="ECO:0000256" key="6">
    <source>
        <dbReference type="ARBA" id="ARBA00023125"/>
    </source>
</evidence>
<dbReference type="GO" id="GO:0016787">
    <property type="term" value="F:hydrolase activity"/>
    <property type="evidence" value="ECO:0007669"/>
    <property type="project" value="UniProtKB-UniRule"/>
</dbReference>
<comment type="catalytic activity">
    <reaction evidence="11">
        <text>ATP + H2O = ADP + phosphate + H(+)</text>
        <dbReference type="Rhea" id="RHEA:13065"/>
        <dbReference type="ChEBI" id="CHEBI:15377"/>
        <dbReference type="ChEBI" id="CHEBI:15378"/>
        <dbReference type="ChEBI" id="CHEBI:30616"/>
        <dbReference type="ChEBI" id="CHEBI:43474"/>
        <dbReference type="ChEBI" id="CHEBI:456216"/>
        <dbReference type="EC" id="5.6.2.4"/>
    </reaction>
</comment>
<dbReference type="GO" id="GO:0043138">
    <property type="term" value="F:3'-5' DNA helicase activity"/>
    <property type="evidence" value="ECO:0007669"/>
    <property type="project" value="UniProtKB-EC"/>
</dbReference>
<proteinExistence type="inferred from homology"/>
<keyword evidence="4 12" id="KW-0347">Helicase</keyword>
<dbReference type="InterPro" id="IPR027417">
    <property type="entry name" value="P-loop_NTPase"/>
</dbReference>
<dbReference type="GO" id="GO:0003677">
    <property type="term" value="F:DNA binding"/>
    <property type="evidence" value="ECO:0007669"/>
    <property type="project" value="UniProtKB-KW"/>
</dbReference>
<dbReference type="Pfam" id="PF00580">
    <property type="entry name" value="UvrD-helicase"/>
    <property type="match status" value="1"/>
</dbReference>
<dbReference type="SUPFAM" id="SSF52540">
    <property type="entry name" value="P-loop containing nucleoside triphosphate hydrolases"/>
    <property type="match status" value="1"/>
</dbReference>
<evidence type="ECO:0000313" key="15">
    <source>
        <dbReference type="EMBL" id="VWC40418.1"/>
    </source>
</evidence>
<comment type="caution">
    <text evidence="15">The sequence shown here is derived from an EMBL/GenBank/DDBJ whole genome shotgun (WGS) entry which is preliminary data.</text>
</comment>
<reference evidence="15 16" key="1">
    <citation type="submission" date="2019-09" db="EMBL/GenBank/DDBJ databases">
        <authorList>
            <person name="Depoorter E."/>
        </authorList>
    </citation>
    <scope>NUCLEOTIDE SEQUENCE [LARGE SCALE GENOMIC DNA]</scope>
    <source>
        <strain evidence="15">LMG 24066</strain>
    </source>
</reference>
<protein>
    <recommendedName>
        <fullName evidence="9">DNA 3'-5' helicase</fullName>
        <ecNumber evidence="9">5.6.2.4</ecNumber>
    </recommendedName>
    <alternativeName>
        <fullName evidence="10">DNA 3'-5' helicase II</fullName>
    </alternativeName>
</protein>
<comment type="similarity">
    <text evidence="1">Belongs to the helicase family. UvrD subfamily.</text>
</comment>
<evidence type="ECO:0000256" key="5">
    <source>
        <dbReference type="ARBA" id="ARBA00022840"/>
    </source>
</evidence>
<dbReference type="Proteomes" id="UP000494172">
    <property type="component" value="Unassembled WGS sequence"/>
</dbReference>
<keyword evidence="6" id="KW-0238">DNA-binding</keyword>
<keyword evidence="7" id="KW-0413">Isomerase</keyword>
<dbReference type="GO" id="GO:0005524">
    <property type="term" value="F:ATP binding"/>
    <property type="evidence" value="ECO:0007669"/>
    <property type="project" value="UniProtKB-UniRule"/>
</dbReference>
<evidence type="ECO:0000313" key="16">
    <source>
        <dbReference type="Proteomes" id="UP000494172"/>
    </source>
</evidence>
<dbReference type="InterPro" id="IPR013986">
    <property type="entry name" value="DExx_box_DNA_helicase_dom_sf"/>
</dbReference>
<accession>A0A9Q9SQV0</accession>
<keyword evidence="2 12" id="KW-0547">Nucleotide-binding</keyword>
<dbReference type="PANTHER" id="PTHR11070:SF2">
    <property type="entry name" value="ATP-DEPENDENT DNA HELICASE SRS2"/>
    <property type="match status" value="1"/>
</dbReference>
<dbReference type="PANTHER" id="PTHR11070">
    <property type="entry name" value="UVRD / RECB / PCRA DNA HELICASE FAMILY MEMBER"/>
    <property type="match status" value="1"/>
</dbReference>
<dbReference type="Gene3D" id="3.40.50.300">
    <property type="entry name" value="P-loop containing nucleotide triphosphate hydrolases"/>
    <property type="match status" value="3"/>
</dbReference>
<dbReference type="InterPro" id="IPR014017">
    <property type="entry name" value="DNA_helicase_UvrD-like_C"/>
</dbReference>
<dbReference type="PROSITE" id="PS51217">
    <property type="entry name" value="UVRD_HELICASE_CTER"/>
    <property type="match status" value="1"/>
</dbReference>
<dbReference type="EC" id="5.6.2.4" evidence="9"/>
<evidence type="ECO:0000256" key="7">
    <source>
        <dbReference type="ARBA" id="ARBA00023235"/>
    </source>
</evidence>
<dbReference type="EMBL" id="CABVPX010000046">
    <property type="protein sequence ID" value="VWC40418.1"/>
    <property type="molecule type" value="Genomic_DNA"/>
</dbReference>
<dbReference type="PROSITE" id="PS51198">
    <property type="entry name" value="UVRD_HELICASE_ATP_BIND"/>
    <property type="match status" value="1"/>
</dbReference>
<evidence type="ECO:0000256" key="12">
    <source>
        <dbReference type="PROSITE-ProRule" id="PRU00560"/>
    </source>
</evidence>
<evidence type="ECO:0000256" key="11">
    <source>
        <dbReference type="ARBA" id="ARBA00048988"/>
    </source>
</evidence>
<dbReference type="Pfam" id="PF13361">
    <property type="entry name" value="UvrD_C"/>
    <property type="match status" value="2"/>
</dbReference>
<dbReference type="InterPro" id="IPR014016">
    <property type="entry name" value="UvrD-like_ATP-bd"/>
</dbReference>
<organism evidence="15 16">
    <name type="scientific">Burkholderia arboris</name>
    <dbReference type="NCBI Taxonomy" id="488730"/>
    <lineage>
        <taxon>Bacteria</taxon>
        <taxon>Pseudomonadati</taxon>
        <taxon>Pseudomonadota</taxon>
        <taxon>Betaproteobacteria</taxon>
        <taxon>Burkholderiales</taxon>
        <taxon>Burkholderiaceae</taxon>
        <taxon>Burkholderia</taxon>
        <taxon>Burkholderia cepacia complex</taxon>
    </lineage>
</organism>
<name>A0A9Q9SQV0_9BURK</name>
<evidence type="ECO:0000259" key="14">
    <source>
        <dbReference type="PROSITE" id="PS51217"/>
    </source>
</evidence>
<comment type="catalytic activity">
    <reaction evidence="8">
        <text>Couples ATP hydrolysis with the unwinding of duplex DNA by translocating in the 3'-5' direction.</text>
        <dbReference type="EC" id="5.6.2.4"/>
    </reaction>
</comment>
<gene>
    <name evidence="15" type="ORF">BAR24066_06929</name>
</gene>
<feature type="binding site" evidence="12">
    <location>
        <begin position="39"/>
        <end position="46"/>
    </location>
    <ligand>
        <name>ATP</name>
        <dbReference type="ChEBI" id="CHEBI:30616"/>
    </ligand>
</feature>
<evidence type="ECO:0000256" key="4">
    <source>
        <dbReference type="ARBA" id="ARBA00022806"/>
    </source>
</evidence>
<sequence length="938" mass="104227">MLDALLLPDTESAASALNPPSPDQLAAARAEERAANVVAGPGTGKTSTLIHRVKYLVEEKKVDPSQILVLTFTNKAAFELVERLRGAGIDRAADIWAGTFHAFGLEFLRKFHQRFKLEPDLHVADRLTSMTMLVAGLPQLSLSYYLRVEDPYDWLSTVIEGIKRLKEELVSPEEYREYITENPAEDAELQRRREDVATLFEAHEGLLAQGRTVDFVDLIAKPALALKADRTPFTELADRFQYILVDEYQDVTHAMVELLRQLAQKAKSIWVVGDVRQAIHHWRGASLKSLLKFDAEFKAHAGGTKIQRYPLDTNRRSAREILDLVQEVGRQHKLETSMPLDPMSAAKGACGEMPKVITCAKREEVLSAVVDNVVALQRAAVPFGRQAVLCRNGSDVQQAAEVLASRGIPVIYIGELAQRPEIKRLLCLMQLLVERQPRALLGLVDVAGLAMPVADIHRLLEAANADMVYQRGRWLEDLPTGLSAPGMAVIAKLSQLLRGHRHSSNPWAFVCDILLEHHFGLPPHADQSVSAWVQRIALWQFAYAVRNGDGEMKEARLSRFLMRQRLRQRIGESYVDRELPPEAGALDGVRLLTVHGSKGLEFEAVHVAYVNAGSYGAQMPTWVPPENVLDIVPPEALGSSQAEYDVEAAVERNNLLYVAVSRAKRHLHIYQENEFGDDTLAPQLQHFPRKFIPVCYSGSAIRAAAAAPHRAFTPPSVVNFEHFDTYVMCSLQYWYSQVVELRSEADIDISLRARWAVMSALKAVASGMPGAPDAHLLSAWTEQKLPSDLEDPSLWRDANFAFSRGLDLMRLILNEGGRFAEPTSLVGGVTVQMPWGFVIKGPYSTEFAMMRFARRRVSDISTVLKPMVPGLDLPGTKKLTLNHVLSDKVDDVPGGKRLEATKSFKAAVRMLAGDNRPTKGRHCGRCAYMTICPSAPSL</sequence>
<dbReference type="AlphaFoldDB" id="A0A9Q9SQV0"/>
<evidence type="ECO:0000256" key="8">
    <source>
        <dbReference type="ARBA" id="ARBA00034617"/>
    </source>
</evidence>
<evidence type="ECO:0000256" key="2">
    <source>
        <dbReference type="ARBA" id="ARBA00022741"/>
    </source>
</evidence>
<evidence type="ECO:0000256" key="10">
    <source>
        <dbReference type="ARBA" id="ARBA00034923"/>
    </source>
</evidence>
<dbReference type="CDD" id="cd17932">
    <property type="entry name" value="DEXQc_UvrD"/>
    <property type="match status" value="1"/>
</dbReference>
<dbReference type="Gene3D" id="1.10.10.160">
    <property type="match status" value="1"/>
</dbReference>
<dbReference type="GO" id="GO:0000725">
    <property type="term" value="P:recombinational repair"/>
    <property type="evidence" value="ECO:0007669"/>
    <property type="project" value="TreeGrafter"/>
</dbReference>
<evidence type="ECO:0000256" key="1">
    <source>
        <dbReference type="ARBA" id="ARBA00009922"/>
    </source>
</evidence>
<evidence type="ECO:0000256" key="9">
    <source>
        <dbReference type="ARBA" id="ARBA00034808"/>
    </source>
</evidence>
<feature type="domain" description="UvrD-like helicase ATP-binding" evidence="13">
    <location>
        <begin position="18"/>
        <end position="318"/>
    </location>
</feature>
<evidence type="ECO:0000259" key="13">
    <source>
        <dbReference type="PROSITE" id="PS51198"/>
    </source>
</evidence>
<keyword evidence="5 12" id="KW-0067">ATP-binding</keyword>
<dbReference type="InterPro" id="IPR000212">
    <property type="entry name" value="DNA_helicase_UvrD/REP"/>
</dbReference>
<feature type="domain" description="UvrD-like helicase C-terminal" evidence="14">
    <location>
        <begin position="319"/>
        <end position="599"/>
    </location>
</feature>
<evidence type="ECO:0000256" key="3">
    <source>
        <dbReference type="ARBA" id="ARBA00022801"/>
    </source>
</evidence>